<protein>
    <submittedName>
        <fullName evidence="1">Uncharacterized protein</fullName>
    </submittedName>
</protein>
<evidence type="ECO:0000313" key="1">
    <source>
        <dbReference type="EMBL" id="KOF76755.1"/>
    </source>
</evidence>
<sequence length="54" mass="6304">MSQWTIEDNSKSRLFNQLSGSSPYSYNQLPSSFKQYGHFHRQLKASLHAYPDPQ</sequence>
<accession>A0A0L8GJP2</accession>
<proteinExistence type="predicted"/>
<name>A0A0L8GJP2_OCTBM</name>
<reference evidence="1" key="1">
    <citation type="submission" date="2015-07" db="EMBL/GenBank/DDBJ databases">
        <title>MeaNS - Measles Nucleotide Surveillance Program.</title>
        <authorList>
            <person name="Tran T."/>
            <person name="Druce J."/>
        </authorList>
    </citation>
    <scope>NUCLEOTIDE SEQUENCE</scope>
    <source>
        <strain evidence="1">UCB-OBI-ISO-001</strain>
        <tissue evidence="1">Gonad</tissue>
    </source>
</reference>
<organism evidence="1">
    <name type="scientific">Octopus bimaculoides</name>
    <name type="common">California two-spotted octopus</name>
    <dbReference type="NCBI Taxonomy" id="37653"/>
    <lineage>
        <taxon>Eukaryota</taxon>
        <taxon>Metazoa</taxon>
        <taxon>Spiralia</taxon>
        <taxon>Lophotrochozoa</taxon>
        <taxon>Mollusca</taxon>
        <taxon>Cephalopoda</taxon>
        <taxon>Coleoidea</taxon>
        <taxon>Octopodiformes</taxon>
        <taxon>Octopoda</taxon>
        <taxon>Incirrata</taxon>
        <taxon>Octopodidae</taxon>
        <taxon>Octopus</taxon>
    </lineage>
</organism>
<dbReference type="EMBL" id="KQ421695">
    <property type="protein sequence ID" value="KOF76755.1"/>
    <property type="molecule type" value="Genomic_DNA"/>
</dbReference>
<gene>
    <name evidence="1" type="ORF">OCBIM_22032962mg</name>
</gene>
<dbReference type="AlphaFoldDB" id="A0A0L8GJP2"/>